<evidence type="ECO:0000313" key="2">
    <source>
        <dbReference type="EMBL" id="MFC5477584.1"/>
    </source>
</evidence>
<gene>
    <name evidence="2" type="ORF">ACFPQ5_05255</name>
</gene>
<organism evidence="2 3">
    <name type="scientific">Massilia suwonensis</name>
    <dbReference type="NCBI Taxonomy" id="648895"/>
    <lineage>
        <taxon>Bacteria</taxon>
        <taxon>Pseudomonadati</taxon>
        <taxon>Pseudomonadota</taxon>
        <taxon>Betaproteobacteria</taxon>
        <taxon>Burkholderiales</taxon>
        <taxon>Oxalobacteraceae</taxon>
        <taxon>Telluria group</taxon>
        <taxon>Massilia</taxon>
    </lineage>
</organism>
<keyword evidence="1" id="KW-0812">Transmembrane</keyword>
<dbReference type="EMBL" id="JBHSMR010000008">
    <property type="protein sequence ID" value="MFC5477584.1"/>
    <property type="molecule type" value="Genomic_DNA"/>
</dbReference>
<keyword evidence="1" id="KW-0472">Membrane</keyword>
<dbReference type="Proteomes" id="UP001596101">
    <property type="component" value="Unassembled WGS sequence"/>
</dbReference>
<evidence type="ECO:0000313" key="3">
    <source>
        <dbReference type="Proteomes" id="UP001596101"/>
    </source>
</evidence>
<name>A0ABW0MHA2_9BURK</name>
<feature type="transmembrane region" description="Helical" evidence="1">
    <location>
        <begin position="36"/>
        <end position="65"/>
    </location>
</feature>
<reference evidence="3" key="1">
    <citation type="journal article" date="2019" name="Int. J. Syst. Evol. Microbiol.">
        <title>The Global Catalogue of Microorganisms (GCM) 10K type strain sequencing project: providing services to taxonomists for standard genome sequencing and annotation.</title>
        <authorList>
            <consortium name="The Broad Institute Genomics Platform"/>
            <consortium name="The Broad Institute Genome Sequencing Center for Infectious Disease"/>
            <person name="Wu L."/>
            <person name="Ma J."/>
        </authorList>
    </citation>
    <scope>NUCLEOTIDE SEQUENCE [LARGE SCALE GENOMIC DNA]</scope>
    <source>
        <strain evidence="3">CCUG 43111</strain>
    </source>
</reference>
<comment type="caution">
    <text evidence="2">The sequence shown here is derived from an EMBL/GenBank/DDBJ whole genome shotgun (WGS) entry which is preliminary data.</text>
</comment>
<keyword evidence="1" id="KW-1133">Transmembrane helix</keyword>
<evidence type="ECO:0000256" key="1">
    <source>
        <dbReference type="SAM" id="Phobius"/>
    </source>
</evidence>
<protein>
    <submittedName>
        <fullName evidence="2">Uncharacterized protein</fullName>
    </submittedName>
</protein>
<proteinExistence type="predicted"/>
<sequence length="66" mass="7207">MKYFLDCLDAYVGGKMKFSCQELEAFYNTLPIPAQLFLIAMGAAILFMSGGVIGSSIGKALYFLIN</sequence>
<keyword evidence="3" id="KW-1185">Reference proteome</keyword>
<accession>A0ABW0MHA2</accession>
<dbReference type="RefSeq" id="WP_379752221.1">
    <property type="nucleotide sequence ID" value="NZ_JBHSMR010000008.1"/>
</dbReference>